<feature type="compositionally biased region" description="Low complexity" evidence="1">
    <location>
        <begin position="33"/>
        <end position="47"/>
    </location>
</feature>
<gene>
    <name evidence="3" type="ORF">WJT86_10660</name>
</gene>
<organism evidence="3 4">
    <name type="scientific">Hohaiivirga grylli</name>
    <dbReference type="NCBI Taxonomy" id="3133970"/>
    <lineage>
        <taxon>Bacteria</taxon>
        <taxon>Pseudomonadati</taxon>
        <taxon>Pseudomonadota</taxon>
        <taxon>Alphaproteobacteria</taxon>
        <taxon>Hyphomicrobiales</taxon>
        <taxon>Methylobacteriaceae</taxon>
        <taxon>Hohaiivirga</taxon>
    </lineage>
</organism>
<name>A0ABV0BLF0_9HYPH</name>
<comment type="caution">
    <text evidence="3">The sequence shown here is derived from an EMBL/GenBank/DDBJ whole genome shotgun (WGS) entry which is preliminary data.</text>
</comment>
<evidence type="ECO:0000313" key="4">
    <source>
        <dbReference type="Proteomes" id="UP001418637"/>
    </source>
</evidence>
<dbReference type="RefSeq" id="WP_346337541.1">
    <property type="nucleotide sequence ID" value="NZ_JBBYXI010000003.1"/>
</dbReference>
<evidence type="ECO:0000313" key="3">
    <source>
        <dbReference type="EMBL" id="MEN3931517.1"/>
    </source>
</evidence>
<evidence type="ECO:0000256" key="1">
    <source>
        <dbReference type="SAM" id="MobiDB-lite"/>
    </source>
</evidence>
<keyword evidence="4" id="KW-1185">Reference proteome</keyword>
<feature type="signal peptide" evidence="2">
    <location>
        <begin position="1"/>
        <end position="25"/>
    </location>
</feature>
<keyword evidence="2" id="KW-0732">Signal</keyword>
<reference evidence="3 4" key="1">
    <citation type="submission" date="2024-04" db="EMBL/GenBank/DDBJ databases">
        <title>A novel species isolated from cricket.</title>
        <authorList>
            <person name="Wang H.-C."/>
        </authorList>
    </citation>
    <scope>NUCLEOTIDE SEQUENCE [LARGE SCALE GENOMIC DNA]</scope>
    <source>
        <strain evidence="3 4">WL0021</strain>
    </source>
</reference>
<accession>A0ABV0BLF0</accession>
<evidence type="ECO:0000256" key="2">
    <source>
        <dbReference type="SAM" id="SignalP"/>
    </source>
</evidence>
<proteinExistence type="predicted"/>
<dbReference type="Proteomes" id="UP001418637">
    <property type="component" value="Unassembled WGS sequence"/>
</dbReference>
<sequence length="309" mass="32896">MLQNTFIGRLSPAVFAILFPLIGNAQQATEALQPPATSEQPTSSTSEEQQKFPVVALATLGDSESHITSGLVWRVYQSVDENVSPALVTKSQEASPIIYLPSGEYILQATYGYASTSKKINVEDRALTETLIVNAGALKLSGTVGDTPIPSPLISFSVYVSIGTDTEGKLILSNAKPGDTIRLPAGTYHIVSTYGDANAIQRADLKVETGKVTEAVLNHRAAVVTLKLVATEGSEAFADTAFSVLTPGGDVVREAIGAFPQVTLAEGDYVLIARHDNKVYSREFKVEAGLNRDIEVIETKDRAGDSTPN</sequence>
<feature type="region of interest" description="Disordered" evidence="1">
    <location>
        <begin position="30"/>
        <end position="49"/>
    </location>
</feature>
<dbReference type="EMBL" id="JBBYXI010000003">
    <property type="protein sequence ID" value="MEN3931517.1"/>
    <property type="molecule type" value="Genomic_DNA"/>
</dbReference>
<protein>
    <submittedName>
        <fullName evidence="3">Uncharacterized protein</fullName>
    </submittedName>
</protein>
<feature type="chain" id="PRO_5045531537" evidence="2">
    <location>
        <begin position="26"/>
        <end position="309"/>
    </location>
</feature>